<evidence type="ECO:0000313" key="1">
    <source>
        <dbReference type="EMBL" id="CAB4166838.1"/>
    </source>
</evidence>
<gene>
    <name evidence="1" type="ORF">UFOVP844_63</name>
</gene>
<dbReference type="EMBL" id="LR796795">
    <property type="protein sequence ID" value="CAB4166838.1"/>
    <property type="molecule type" value="Genomic_DNA"/>
</dbReference>
<proteinExistence type="predicted"/>
<reference evidence="1" key="1">
    <citation type="submission" date="2020-04" db="EMBL/GenBank/DDBJ databases">
        <authorList>
            <person name="Chiriac C."/>
            <person name="Salcher M."/>
            <person name="Ghai R."/>
            <person name="Kavagutti S V."/>
        </authorList>
    </citation>
    <scope>NUCLEOTIDE SEQUENCE</scope>
</reference>
<accession>A0A6J5PC78</accession>
<protein>
    <submittedName>
        <fullName evidence="1">Uncharacterized protein</fullName>
    </submittedName>
</protein>
<organism evidence="1">
    <name type="scientific">uncultured Caudovirales phage</name>
    <dbReference type="NCBI Taxonomy" id="2100421"/>
    <lineage>
        <taxon>Viruses</taxon>
        <taxon>Duplodnaviria</taxon>
        <taxon>Heunggongvirae</taxon>
        <taxon>Uroviricota</taxon>
        <taxon>Caudoviricetes</taxon>
        <taxon>Peduoviridae</taxon>
        <taxon>Maltschvirus</taxon>
        <taxon>Maltschvirus maltsch</taxon>
    </lineage>
</organism>
<sequence>MTAQRLGDASVAIPQLDIAMLWEKRIEYDGSNPIYVGWNKEANASTAKETWFIIKNTFSGANLTRSQLPDEGALFNYAWDDRATLFS</sequence>
<name>A0A6J5PC78_9CAUD</name>